<dbReference type="AlphaFoldDB" id="A0A5E4QZA2"/>
<organism evidence="2 3">
    <name type="scientific">Leptidea sinapis</name>
    <dbReference type="NCBI Taxonomy" id="189913"/>
    <lineage>
        <taxon>Eukaryota</taxon>
        <taxon>Metazoa</taxon>
        <taxon>Ecdysozoa</taxon>
        <taxon>Arthropoda</taxon>
        <taxon>Hexapoda</taxon>
        <taxon>Insecta</taxon>
        <taxon>Pterygota</taxon>
        <taxon>Neoptera</taxon>
        <taxon>Endopterygota</taxon>
        <taxon>Lepidoptera</taxon>
        <taxon>Glossata</taxon>
        <taxon>Ditrysia</taxon>
        <taxon>Papilionoidea</taxon>
        <taxon>Pieridae</taxon>
        <taxon>Dismorphiinae</taxon>
        <taxon>Leptidea</taxon>
    </lineage>
</organism>
<evidence type="ECO:0000313" key="2">
    <source>
        <dbReference type="EMBL" id="VVD03360.1"/>
    </source>
</evidence>
<keyword evidence="3" id="KW-1185">Reference proteome</keyword>
<gene>
    <name evidence="2" type="ORF">LSINAPIS_LOCUS13372</name>
</gene>
<feature type="transmembrane region" description="Helical" evidence="1">
    <location>
        <begin position="46"/>
        <end position="63"/>
    </location>
</feature>
<name>A0A5E4QZA2_9NEOP</name>
<evidence type="ECO:0000256" key="1">
    <source>
        <dbReference type="SAM" id="Phobius"/>
    </source>
</evidence>
<dbReference type="Proteomes" id="UP000324832">
    <property type="component" value="Unassembled WGS sequence"/>
</dbReference>
<keyword evidence="1" id="KW-1133">Transmembrane helix</keyword>
<keyword evidence="1" id="KW-0472">Membrane</keyword>
<reference evidence="2 3" key="1">
    <citation type="submission" date="2017-07" db="EMBL/GenBank/DDBJ databases">
        <authorList>
            <person name="Talla V."/>
            <person name="Backstrom N."/>
        </authorList>
    </citation>
    <scope>NUCLEOTIDE SEQUENCE [LARGE SCALE GENOMIC DNA]</scope>
</reference>
<protein>
    <submittedName>
        <fullName evidence="2">Uncharacterized protein</fullName>
    </submittedName>
</protein>
<keyword evidence="1" id="KW-0812">Transmembrane</keyword>
<dbReference type="EMBL" id="FZQP02006711">
    <property type="protein sequence ID" value="VVD03360.1"/>
    <property type="molecule type" value="Genomic_DNA"/>
</dbReference>
<accession>A0A5E4QZA2</accession>
<sequence length="199" mass="22956">MDTACIVLGSFLLIQMALILVTLNPVYDVRKIATYLNDIAKSHRTLYFFTLAIYFTFVIYLGMYTPLRNISELISDKIISDYDKLVTLRRIEKNYVIAGFSLFLFVVQYGVKFLVSFTASLLDNLTSNDPLCSMSEKKGSLFTENILPNLLRVKRSVSYENILFSNELREQLKGMLLKNADDLHKTYFPHNFENNNMSI</sequence>
<feature type="transmembrane region" description="Helical" evidence="1">
    <location>
        <begin position="95"/>
        <end position="115"/>
    </location>
</feature>
<evidence type="ECO:0000313" key="3">
    <source>
        <dbReference type="Proteomes" id="UP000324832"/>
    </source>
</evidence>
<proteinExistence type="predicted"/>
<feature type="transmembrane region" description="Helical" evidence="1">
    <location>
        <begin position="6"/>
        <end position="26"/>
    </location>
</feature>